<accession>A0A9W7SVM5</accession>
<feature type="transmembrane region" description="Helical" evidence="2">
    <location>
        <begin position="36"/>
        <end position="60"/>
    </location>
</feature>
<keyword evidence="4" id="KW-1185">Reference proteome</keyword>
<comment type="caution">
    <text evidence="3">The sequence shown here is derived from an EMBL/GenBank/DDBJ whole genome shotgun (WGS) entry which is preliminary data.</text>
</comment>
<dbReference type="OrthoDB" id="4159154at2759"/>
<reference evidence="3 4" key="2">
    <citation type="journal article" date="2021" name="Curr. Genet.">
        <title>Genetic response to nitrogen starvation in the aggressive Eucalyptus foliar pathogen Teratosphaeria destructans.</title>
        <authorList>
            <person name="Havenga M."/>
            <person name="Wingfield B.D."/>
            <person name="Wingfield M.J."/>
            <person name="Dreyer L.L."/>
            <person name="Roets F."/>
            <person name="Aylward J."/>
        </authorList>
    </citation>
    <scope>NUCLEOTIDE SEQUENCE [LARGE SCALE GENOMIC DNA]</scope>
    <source>
        <strain evidence="3">CMW44962</strain>
    </source>
</reference>
<proteinExistence type="predicted"/>
<keyword evidence="2" id="KW-1133">Transmembrane helix</keyword>
<feature type="transmembrane region" description="Helical" evidence="2">
    <location>
        <begin position="278"/>
        <end position="306"/>
    </location>
</feature>
<gene>
    <name evidence="3" type="ORF">Tdes44962_MAKER02084</name>
</gene>
<dbReference type="Gene3D" id="1.20.120.20">
    <property type="entry name" value="Apolipoprotein"/>
    <property type="match status" value="1"/>
</dbReference>
<dbReference type="Proteomes" id="UP001138500">
    <property type="component" value="Unassembled WGS sequence"/>
</dbReference>
<name>A0A9W7SVM5_9PEZI</name>
<evidence type="ECO:0000313" key="4">
    <source>
        <dbReference type="Proteomes" id="UP001138500"/>
    </source>
</evidence>
<feature type="compositionally biased region" description="Basic and acidic residues" evidence="1">
    <location>
        <begin position="459"/>
        <end position="471"/>
    </location>
</feature>
<dbReference type="EMBL" id="RIBY02001113">
    <property type="protein sequence ID" value="KAH9832420.1"/>
    <property type="molecule type" value="Genomic_DNA"/>
</dbReference>
<dbReference type="AlphaFoldDB" id="A0A9W7SVM5"/>
<feature type="transmembrane region" description="Helical" evidence="2">
    <location>
        <begin position="360"/>
        <end position="384"/>
    </location>
</feature>
<keyword evidence="2" id="KW-0812">Transmembrane</keyword>
<evidence type="ECO:0000313" key="3">
    <source>
        <dbReference type="EMBL" id="KAH9832420.1"/>
    </source>
</evidence>
<evidence type="ECO:0000256" key="1">
    <source>
        <dbReference type="SAM" id="MobiDB-lite"/>
    </source>
</evidence>
<feature type="region of interest" description="Disordered" evidence="1">
    <location>
        <begin position="424"/>
        <end position="471"/>
    </location>
</feature>
<sequence>MALRDIFNRGGKMAANKAFGRATGMATGAVAGKVKLALALAGVLFAVTTLILSFLCLLAGHTPGFLENYALVTLDTSQIGENIIHKIDSKILTLTNLKRDLETVTLPMQTLLAAPSGTQCTIAAITPAAQLVERNADSVLSNLGSDLSEATSKVGSAANEATSKAGAVASEATSKIKSATKAAASKLTSATGAIGSAATSEVAKIAKEVVEKINDKYQTVISAANLSDFTSFHLLAACHGTYEFNNGTNITVGDVAQYNATGLHKHVDYCQKQSDLHLVLLAIAILYIIGIIFISASFALGILGAVKSSFARWAFYFAVGAFLFVFLATLAAHGIAHGAVKIISFIGGPINVKGQVGAKFLAMSWANTVLLAIAAAIWGTMFFAAQSPGALIEKCIGRGRKAKNQKLDEDGEKHDMQRFGLQTPSFSNQQHDLAPLPHAHVSGNRRTPFWRKQQTPRNECPETDPHDSESV</sequence>
<organism evidence="3 4">
    <name type="scientific">Teratosphaeria destructans</name>
    <dbReference type="NCBI Taxonomy" id="418781"/>
    <lineage>
        <taxon>Eukaryota</taxon>
        <taxon>Fungi</taxon>
        <taxon>Dikarya</taxon>
        <taxon>Ascomycota</taxon>
        <taxon>Pezizomycotina</taxon>
        <taxon>Dothideomycetes</taxon>
        <taxon>Dothideomycetidae</taxon>
        <taxon>Mycosphaerellales</taxon>
        <taxon>Teratosphaeriaceae</taxon>
        <taxon>Teratosphaeria</taxon>
    </lineage>
</organism>
<feature type="transmembrane region" description="Helical" evidence="2">
    <location>
        <begin position="313"/>
        <end position="340"/>
    </location>
</feature>
<keyword evidence="2" id="KW-0472">Membrane</keyword>
<reference evidence="3 4" key="1">
    <citation type="journal article" date="2018" name="IMA Fungus">
        <title>IMA Genome-F 10: Nine draft genome sequences of Claviceps purpurea s.lat., including C. arundinis, C. humidiphila, and C. cf. spartinae, pseudomolecules for the pitch canker pathogen Fusarium circinatum, draft genome of Davidsoniella eucalypti, Grosmannia galeiformis, Quambalaria eucalypti, and Teratosphaeria destructans.</title>
        <authorList>
            <person name="Wingfield B.D."/>
            <person name="Liu M."/>
            <person name="Nguyen H.D."/>
            <person name="Lane F.A."/>
            <person name="Morgan S.W."/>
            <person name="De Vos L."/>
            <person name="Wilken P.M."/>
            <person name="Duong T.A."/>
            <person name="Aylward J."/>
            <person name="Coetzee M.P."/>
            <person name="Dadej K."/>
            <person name="De Beer Z.W."/>
            <person name="Findlay W."/>
            <person name="Havenga M."/>
            <person name="Kolarik M."/>
            <person name="Menzies J.G."/>
            <person name="Naidoo K."/>
            <person name="Pochopski O."/>
            <person name="Shoukouhi P."/>
            <person name="Santana Q.C."/>
            <person name="Seifert K.A."/>
            <person name="Soal N."/>
            <person name="Steenkamp E.T."/>
            <person name="Tatham C.T."/>
            <person name="van der Nest M.A."/>
            <person name="Wingfield M.J."/>
        </authorList>
    </citation>
    <scope>NUCLEOTIDE SEQUENCE [LARGE SCALE GENOMIC DNA]</scope>
    <source>
        <strain evidence="3">CMW44962</strain>
    </source>
</reference>
<protein>
    <submittedName>
        <fullName evidence="3">SUR7/PalI family</fullName>
    </submittedName>
</protein>
<evidence type="ECO:0000256" key="2">
    <source>
        <dbReference type="SAM" id="Phobius"/>
    </source>
</evidence>